<gene>
    <name evidence="2" type="ORF">HNR40_002481</name>
</gene>
<dbReference type="PANTHER" id="PTHR18964">
    <property type="entry name" value="ROK (REPRESSOR, ORF, KINASE) FAMILY"/>
    <property type="match status" value="1"/>
</dbReference>
<keyword evidence="2" id="KW-0418">Kinase</keyword>
<dbReference type="InterPro" id="IPR049874">
    <property type="entry name" value="ROK_cs"/>
</dbReference>
<name>A0A7W8A016_9ACTN</name>
<organism evidence="2 3">
    <name type="scientific">Nonomuraea endophytica</name>
    <dbReference type="NCBI Taxonomy" id="714136"/>
    <lineage>
        <taxon>Bacteria</taxon>
        <taxon>Bacillati</taxon>
        <taxon>Actinomycetota</taxon>
        <taxon>Actinomycetes</taxon>
        <taxon>Streptosporangiales</taxon>
        <taxon>Streptosporangiaceae</taxon>
        <taxon>Nonomuraea</taxon>
    </lineage>
</organism>
<dbReference type="InterPro" id="IPR036388">
    <property type="entry name" value="WH-like_DNA-bd_sf"/>
</dbReference>
<keyword evidence="3" id="KW-1185">Reference proteome</keyword>
<accession>A0A7W8A016</accession>
<dbReference type="RefSeq" id="WP_184960617.1">
    <property type="nucleotide sequence ID" value="NZ_JACHIN010000003.1"/>
</dbReference>
<protein>
    <submittedName>
        <fullName evidence="2">Putative NBD/HSP70 family sugar kinase</fullName>
    </submittedName>
</protein>
<comment type="caution">
    <text evidence="2">The sequence shown here is derived from an EMBL/GenBank/DDBJ whole genome shotgun (WGS) entry which is preliminary data.</text>
</comment>
<comment type="similarity">
    <text evidence="1">Belongs to the ROK (NagC/XylR) family.</text>
</comment>
<dbReference type="InterPro" id="IPR036390">
    <property type="entry name" value="WH_DNA-bd_sf"/>
</dbReference>
<evidence type="ECO:0000256" key="1">
    <source>
        <dbReference type="ARBA" id="ARBA00006479"/>
    </source>
</evidence>
<dbReference type="PROSITE" id="PS01125">
    <property type="entry name" value="ROK"/>
    <property type="match status" value="1"/>
</dbReference>
<keyword evidence="2" id="KW-0808">Transferase</keyword>
<dbReference type="Pfam" id="PF00480">
    <property type="entry name" value="ROK"/>
    <property type="match status" value="1"/>
</dbReference>
<sequence length="377" mass="37799">MDRVTLTPAATAVFATVLTRGPISRTEVSRVTGLSTAAVTKVVRPILAAGYLDELPVGRASAGSGRPAAPLAVRADREFFAGVWLRAGELVVVLADLRAGVRAAHRIPLPGTSVAAVVAAVARAVAVLGAPGALVRRVGVAVPGEVDRGSGIVRRGPYPGWRDVPLAALVREATGLPATVENDVRALTVAEQWFGEGAGTRSFALVTVGEGVGCGLVVNGALVEGGYGVAGEIGHVPVDDTGPRCHCGGRGCVEAIAAEPAVVARIRAATGRAALDLPGAVALARTGDRAALESFAAAGRAVGRGIAAMVNMFGPEKVVVTGDGVAVLEKDLRAAYGPQAFGAAGGCPLIVEPLPPESWARAAAAVTIMALIGLGPG</sequence>
<dbReference type="InterPro" id="IPR043129">
    <property type="entry name" value="ATPase_NBD"/>
</dbReference>
<evidence type="ECO:0000313" key="2">
    <source>
        <dbReference type="EMBL" id="MBB5077008.1"/>
    </source>
</evidence>
<dbReference type="EMBL" id="JACHIN010000003">
    <property type="protein sequence ID" value="MBB5077008.1"/>
    <property type="molecule type" value="Genomic_DNA"/>
</dbReference>
<dbReference type="PANTHER" id="PTHR18964:SF149">
    <property type="entry name" value="BIFUNCTIONAL UDP-N-ACETYLGLUCOSAMINE 2-EPIMERASE_N-ACETYLMANNOSAMINE KINASE"/>
    <property type="match status" value="1"/>
</dbReference>
<dbReference type="SUPFAM" id="SSF46785">
    <property type="entry name" value="Winged helix' DNA-binding domain"/>
    <property type="match status" value="1"/>
</dbReference>
<evidence type="ECO:0000313" key="3">
    <source>
        <dbReference type="Proteomes" id="UP000568380"/>
    </source>
</evidence>
<dbReference type="GO" id="GO:0016301">
    <property type="term" value="F:kinase activity"/>
    <property type="evidence" value="ECO:0007669"/>
    <property type="project" value="UniProtKB-KW"/>
</dbReference>
<dbReference type="Gene3D" id="3.30.420.40">
    <property type="match status" value="2"/>
</dbReference>
<dbReference type="AlphaFoldDB" id="A0A7W8A016"/>
<dbReference type="InterPro" id="IPR000600">
    <property type="entry name" value="ROK"/>
</dbReference>
<dbReference type="Proteomes" id="UP000568380">
    <property type="component" value="Unassembled WGS sequence"/>
</dbReference>
<proteinExistence type="inferred from homology"/>
<dbReference type="Gene3D" id="1.10.10.10">
    <property type="entry name" value="Winged helix-like DNA-binding domain superfamily/Winged helix DNA-binding domain"/>
    <property type="match status" value="1"/>
</dbReference>
<reference evidence="2 3" key="1">
    <citation type="submission" date="2020-08" db="EMBL/GenBank/DDBJ databases">
        <title>Genomic Encyclopedia of Type Strains, Phase IV (KMG-IV): sequencing the most valuable type-strain genomes for metagenomic binning, comparative biology and taxonomic classification.</title>
        <authorList>
            <person name="Goeker M."/>
        </authorList>
    </citation>
    <scope>NUCLEOTIDE SEQUENCE [LARGE SCALE GENOMIC DNA]</scope>
    <source>
        <strain evidence="2 3">DSM 45385</strain>
    </source>
</reference>
<dbReference type="SUPFAM" id="SSF53067">
    <property type="entry name" value="Actin-like ATPase domain"/>
    <property type="match status" value="1"/>
</dbReference>